<gene>
    <name evidence="2" type="ORF">SAMN04488035_0164</name>
</gene>
<protein>
    <submittedName>
        <fullName evidence="2">Uncharacterized protein</fullName>
    </submittedName>
</protein>
<organism evidence="2 3">
    <name type="scientific">Flavimobilis marinus</name>
    <dbReference type="NCBI Taxonomy" id="285351"/>
    <lineage>
        <taxon>Bacteria</taxon>
        <taxon>Bacillati</taxon>
        <taxon>Actinomycetota</taxon>
        <taxon>Actinomycetes</taxon>
        <taxon>Micrococcales</taxon>
        <taxon>Jonesiaceae</taxon>
        <taxon>Flavimobilis</taxon>
    </lineage>
</organism>
<feature type="coiled-coil region" evidence="1">
    <location>
        <begin position="27"/>
        <end position="112"/>
    </location>
</feature>
<dbReference type="OrthoDB" id="3540923at2"/>
<evidence type="ECO:0000313" key="3">
    <source>
        <dbReference type="Proteomes" id="UP000198520"/>
    </source>
</evidence>
<keyword evidence="1" id="KW-0175">Coiled coil</keyword>
<dbReference type="STRING" id="285351.SAMN04488035_0164"/>
<dbReference type="AlphaFoldDB" id="A0A1I2CKD3"/>
<reference evidence="3" key="1">
    <citation type="submission" date="2016-10" db="EMBL/GenBank/DDBJ databases">
        <authorList>
            <person name="Varghese N."/>
            <person name="Submissions S."/>
        </authorList>
    </citation>
    <scope>NUCLEOTIDE SEQUENCE [LARGE SCALE GENOMIC DNA]</scope>
    <source>
        <strain evidence="3">DSM 19083</strain>
    </source>
</reference>
<dbReference type="Proteomes" id="UP000198520">
    <property type="component" value="Unassembled WGS sequence"/>
</dbReference>
<keyword evidence="3" id="KW-1185">Reference proteome</keyword>
<dbReference type="RefSeq" id="WP_093374218.1">
    <property type="nucleotide sequence ID" value="NZ_BNAN01000001.1"/>
</dbReference>
<name>A0A1I2CKD3_9MICO</name>
<proteinExistence type="predicted"/>
<dbReference type="EMBL" id="FONZ01000001">
    <property type="protein sequence ID" value="SFE68807.1"/>
    <property type="molecule type" value="Genomic_DNA"/>
</dbReference>
<evidence type="ECO:0000256" key="1">
    <source>
        <dbReference type="SAM" id="Coils"/>
    </source>
</evidence>
<sequence>MNEVSATTLPPDVAAELEAAHQGVAERRSLERRLVVLTEEVARAERAAAQAHAVLRDEEADVARLESWSPTRILAGLRGNRDADLTREQAEADLARMRAASADAALERARQQEHEVRTRLVTCGDAERRLSAALWVKEQWLVQSGDARGDRLAEILAEHGTARDRLREITEAQSAATAAHAALRDVASLLGDAHGLATFDTFFSGGLVTDMMKYGRLDRAQAGLRAADGALAHLAAELADVGLDGPGSIQIDQLTQFFDVFFDNIFSDWAVRGRVRDALDQVQRMLARLDDVASALARQAAQTQELLSDLGAERHRLLG</sequence>
<accession>A0A1I2CKD3</accession>
<evidence type="ECO:0000313" key="2">
    <source>
        <dbReference type="EMBL" id="SFE68807.1"/>
    </source>
</evidence>